<sequence length="220" mass="25217">MGQFDDYINSIIKGLRITEEKKAEMAEEFLDHLQMLKIEYLSKGMSESDATKQAMITFGEEKRLKRELSKSLSSYKSLHNIIGGVIILLIAFIIGRYVPVPGYDLEYSHSPIYGVLYTVMPNNILFIALGYYLPIFLKRMEKIQNILLASIVTGVVYRLFIHLLFSTSWNSLEITTKLIMLASPLVIISNIIESMLGFTLLQLFHRMPNICKKSVIKHFD</sequence>
<feature type="transmembrane region" description="Helical" evidence="1">
    <location>
        <begin position="78"/>
        <end position="98"/>
    </location>
</feature>
<dbReference type="OrthoDB" id="1938237at2"/>
<dbReference type="InterPro" id="IPR047928">
    <property type="entry name" value="Perm_prefix_1"/>
</dbReference>
<feature type="transmembrane region" description="Helical" evidence="1">
    <location>
        <begin position="110"/>
        <end position="133"/>
    </location>
</feature>
<dbReference type="RefSeq" id="WP_128706156.1">
    <property type="nucleotide sequence ID" value="NZ_RLII01000015.1"/>
</dbReference>
<keyword evidence="1" id="KW-1133">Transmembrane helix</keyword>
<proteinExistence type="predicted"/>
<feature type="transmembrane region" description="Helical" evidence="1">
    <location>
        <begin position="145"/>
        <end position="165"/>
    </location>
</feature>
<evidence type="ECO:0000313" key="3">
    <source>
        <dbReference type="Proteomes" id="UP000289166"/>
    </source>
</evidence>
<evidence type="ECO:0000313" key="2">
    <source>
        <dbReference type="EMBL" id="RXE58612.1"/>
    </source>
</evidence>
<organism evidence="2 3">
    <name type="scientific">Acetivibrio mesophilus</name>
    <dbReference type="NCBI Taxonomy" id="2487273"/>
    <lineage>
        <taxon>Bacteria</taxon>
        <taxon>Bacillati</taxon>
        <taxon>Bacillota</taxon>
        <taxon>Clostridia</taxon>
        <taxon>Eubacteriales</taxon>
        <taxon>Oscillospiraceae</taxon>
        <taxon>Acetivibrio</taxon>
    </lineage>
</organism>
<accession>A0A4Q0I6M2</accession>
<gene>
    <name evidence="2" type="ORF">EFD62_11335</name>
</gene>
<keyword evidence="1" id="KW-0472">Membrane</keyword>
<keyword evidence="1" id="KW-0812">Transmembrane</keyword>
<keyword evidence="3" id="KW-1185">Reference proteome</keyword>
<feature type="transmembrane region" description="Helical" evidence="1">
    <location>
        <begin position="185"/>
        <end position="204"/>
    </location>
</feature>
<name>A0A4Q0I6M2_9FIRM</name>
<dbReference type="Proteomes" id="UP000289166">
    <property type="component" value="Unassembled WGS sequence"/>
</dbReference>
<dbReference type="EMBL" id="RLII01000015">
    <property type="protein sequence ID" value="RXE58612.1"/>
    <property type="molecule type" value="Genomic_DNA"/>
</dbReference>
<evidence type="ECO:0000256" key="1">
    <source>
        <dbReference type="SAM" id="Phobius"/>
    </source>
</evidence>
<reference evidence="3" key="1">
    <citation type="submission" date="2018-11" db="EMBL/GenBank/DDBJ databases">
        <title>Genome sequencing of a novel mesophilic and cellulolytic organism within the genus Hungateiclostridium.</title>
        <authorList>
            <person name="Rettenmaier R."/>
            <person name="Liebl W."/>
            <person name="Zverlov V."/>
        </authorList>
    </citation>
    <scope>NUCLEOTIDE SEQUENCE [LARGE SCALE GENOMIC DNA]</scope>
    <source>
        <strain evidence="3">N2K1</strain>
    </source>
</reference>
<dbReference type="AlphaFoldDB" id="A0A4Q0I6M2"/>
<dbReference type="NCBIfam" id="NF038403">
    <property type="entry name" value="perm_prefix_1"/>
    <property type="match status" value="1"/>
</dbReference>
<comment type="caution">
    <text evidence="2">The sequence shown here is derived from an EMBL/GenBank/DDBJ whole genome shotgun (WGS) entry which is preliminary data.</text>
</comment>
<protein>
    <submittedName>
        <fullName evidence="2">Uncharacterized protein</fullName>
    </submittedName>
</protein>